<reference evidence="1" key="1">
    <citation type="journal article" date="2021" name="Proc. Natl. Acad. Sci. U.S.A.">
        <title>A Catalog of Tens of Thousands of Viruses from Human Metagenomes Reveals Hidden Associations with Chronic Diseases.</title>
        <authorList>
            <person name="Tisza M.J."/>
            <person name="Buck C.B."/>
        </authorList>
    </citation>
    <scope>NUCLEOTIDE SEQUENCE</scope>
    <source>
        <strain evidence="1">CtqZP6</strain>
    </source>
</reference>
<sequence>MSAIDTLESIVNCELVNYDFRYCFVNRSKIPYKPDGFEARTDVVTDFVKLEELMESPMLTRKRIVGIGISIQASKVCAIDVDGCFAEPFNFDTIDERGREVLDLFEDVAYCEFSFSGKGMRVLFLHDLIENYTDTYYIKNSKIDIEYYQPSKSNRFVTVTGRYISNNPIQHTAGTDVALNQFLERFMVRPPKPQTQSLVADDNIDFEEAVNKTARLYITNSKFQSLWFSKAPGAGRDESERDYQIVAMLYENVTTDEDMIRQLFETSPYFQSKDEDHLRKWMNNDYRYLKYMYSHLR</sequence>
<proteinExistence type="predicted"/>
<protein>
    <submittedName>
        <fullName evidence="1">Primase-pol, Primase, REPLICATION</fullName>
    </submittedName>
</protein>
<name>A0A8S5SIY7_9VIRU</name>
<evidence type="ECO:0000313" key="1">
    <source>
        <dbReference type="EMBL" id="DAF50631.1"/>
    </source>
</evidence>
<organism evidence="1">
    <name type="scientific">Phage sp. ctqZP6</name>
    <dbReference type="NCBI Taxonomy" id="2828010"/>
    <lineage>
        <taxon>Viruses</taxon>
    </lineage>
</organism>
<dbReference type="EMBL" id="BK032598">
    <property type="protein sequence ID" value="DAF50631.1"/>
    <property type="molecule type" value="Genomic_DNA"/>
</dbReference>
<accession>A0A8S5SIY7</accession>